<feature type="binding site" evidence="6">
    <location>
        <position position="120"/>
    </location>
    <ligand>
        <name>(6S)-5,6,7,8-tetrahydrofolate</name>
        <dbReference type="ChEBI" id="CHEBI:57453"/>
    </ligand>
</feature>
<feature type="binding site" evidence="6">
    <location>
        <begin position="124"/>
        <end position="126"/>
    </location>
    <ligand>
        <name>(6S)-5,6,7,8-tetrahydrofolate</name>
        <dbReference type="ChEBI" id="CHEBI:57453"/>
    </ligand>
</feature>
<proteinExistence type="inferred from homology"/>
<dbReference type="NCBIfam" id="NF000586">
    <property type="entry name" value="PRK00011.1"/>
    <property type="match status" value="1"/>
</dbReference>
<dbReference type="Pfam" id="PF00464">
    <property type="entry name" value="SHMT"/>
    <property type="match status" value="1"/>
</dbReference>
<dbReference type="GO" id="GO:0032259">
    <property type="term" value="P:methylation"/>
    <property type="evidence" value="ECO:0007669"/>
    <property type="project" value="UniProtKB-KW"/>
</dbReference>
<organism evidence="9 10">
    <name type="scientific">Candidatus Wildermuthbacteria bacterium RIFCSPHIGHO2_02_FULL_45_25</name>
    <dbReference type="NCBI Taxonomy" id="1802450"/>
    <lineage>
        <taxon>Bacteria</taxon>
        <taxon>Candidatus Wildermuthiibacteriota</taxon>
    </lineage>
</organism>
<comment type="function">
    <text evidence="6">Catalyzes the reversible interconversion of serine and glycine with tetrahydrofolate (THF) serving as the one-carbon carrier. This reaction serves as the major source of one-carbon groups required for the biosynthesis of purines, thymidylate, methionine, and other important biomolecules. Also exhibits THF-independent aldolase activity toward beta-hydroxyamino acids, producing glycine and aldehydes, via a retro-aldol mechanism.</text>
</comment>
<comment type="similarity">
    <text evidence="2 6">Belongs to the SHMT family.</text>
</comment>
<dbReference type="Gene3D" id="3.40.640.10">
    <property type="entry name" value="Type I PLP-dependent aspartate aminotransferase-like (Major domain)"/>
    <property type="match status" value="1"/>
</dbReference>
<evidence type="ECO:0000259" key="8">
    <source>
        <dbReference type="Pfam" id="PF00464"/>
    </source>
</evidence>
<comment type="pathway">
    <text evidence="6">One-carbon metabolism; tetrahydrofolate interconversion.</text>
</comment>
<feature type="site" description="Plays an important role in substrate specificity" evidence="6">
    <location>
        <position position="228"/>
    </location>
</feature>
<comment type="pathway">
    <text evidence="6">Amino-acid biosynthesis; glycine biosynthesis; glycine from L-serine: step 1/1.</text>
</comment>
<dbReference type="InterPro" id="IPR015422">
    <property type="entry name" value="PyrdxlP-dep_Trfase_small"/>
</dbReference>
<comment type="catalytic activity">
    <reaction evidence="6">
        <text>(6R)-5,10-methylene-5,6,7,8-tetrahydrofolate + glycine + H2O = (6S)-5,6,7,8-tetrahydrofolate + L-serine</text>
        <dbReference type="Rhea" id="RHEA:15481"/>
        <dbReference type="ChEBI" id="CHEBI:15377"/>
        <dbReference type="ChEBI" id="CHEBI:15636"/>
        <dbReference type="ChEBI" id="CHEBI:33384"/>
        <dbReference type="ChEBI" id="CHEBI:57305"/>
        <dbReference type="ChEBI" id="CHEBI:57453"/>
        <dbReference type="EC" id="2.1.2.1"/>
    </reaction>
</comment>
<evidence type="ECO:0000256" key="3">
    <source>
        <dbReference type="ARBA" id="ARBA00022563"/>
    </source>
</evidence>
<evidence type="ECO:0000256" key="1">
    <source>
        <dbReference type="ARBA" id="ARBA00001933"/>
    </source>
</evidence>
<feature type="domain" description="Serine hydroxymethyltransferase-like" evidence="8">
    <location>
        <begin position="5"/>
        <end position="383"/>
    </location>
</feature>
<dbReference type="CDD" id="cd00378">
    <property type="entry name" value="SHMT"/>
    <property type="match status" value="1"/>
</dbReference>
<dbReference type="PANTHER" id="PTHR11680">
    <property type="entry name" value="SERINE HYDROXYMETHYLTRANSFERASE"/>
    <property type="match status" value="1"/>
</dbReference>
<dbReference type="GO" id="GO:0035999">
    <property type="term" value="P:tetrahydrofolate interconversion"/>
    <property type="evidence" value="ECO:0007669"/>
    <property type="project" value="UniProtKB-UniRule"/>
</dbReference>
<reference evidence="9 10" key="1">
    <citation type="journal article" date="2016" name="Nat. Commun.">
        <title>Thousands of microbial genomes shed light on interconnected biogeochemical processes in an aquifer system.</title>
        <authorList>
            <person name="Anantharaman K."/>
            <person name="Brown C.T."/>
            <person name="Hug L.A."/>
            <person name="Sharon I."/>
            <person name="Castelle C.J."/>
            <person name="Probst A.J."/>
            <person name="Thomas B.C."/>
            <person name="Singh A."/>
            <person name="Wilkins M.J."/>
            <person name="Karaoz U."/>
            <person name="Brodie E.L."/>
            <person name="Williams K.H."/>
            <person name="Hubbard S.S."/>
            <person name="Banfield J.F."/>
        </authorList>
    </citation>
    <scope>NUCLEOTIDE SEQUENCE [LARGE SCALE GENOMIC DNA]</scope>
</reference>
<comment type="cofactor">
    <cofactor evidence="1 6 7">
        <name>pyridoxal 5'-phosphate</name>
        <dbReference type="ChEBI" id="CHEBI:597326"/>
    </cofactor>
</comment>
<keyword evidence="6" id="KW-0028">Amino-acid biosynthesis</keyword>
<dbReference type="UniPathway" id="UPA00193"/>
<gene>
    <name evidence="6 9" type="primary">glyA</name>
    <name evidence="9" type="ORF">A3C04_03285</name>
</gene>
<dbReference type="AlphaFoldDB" id="A0A1G2R4W4"/>
<dbReference type="InterPro" id="IPR019798">
    <property type="entry name" value="Ser_HO-MeTrfase_PLP_BS"/>
</dbReference>
<dbReference type="Proteomes" id="UP000178092">
    <property type="component" value="Unassembled WGS sequence"/>
</dbReference>
<evidence type="ECO:0000256" key="2">
    <source>
        <dbReference type="ARBA" id="ARBA00006376"/>
    </source>
</evidence>
<dbReference type="InterPro" id="IPR049943">
    <property type="entry name" value="Ser_HO-MeTrfase-like"/>
</dbReference>
<comment type="caution">
    <text evidence="6">Lacks conserved residue(s) required for the propagation of feature annotation.</text>
</comment>
<dbReference type="PIRSF" id="PIRSF000412">
    <property type="entry name" value="SHMT"/>
    <property type="match status" value="1"/>
</dbReference>
<dbReference type="Gene3D" id="3.90.1150.10">
    <property type="entry name" value="Aspartate Aminotransferase, domain 1"/>
    <property type="match status" value="1"/>
</dbReference>
<dbReference type="GO" id="GO:0008168">
    <property type="term" value="F:methyltransferase activity"/>
    <property type="evidence" value="ECO:0007669"/>
    <property type="project" value="UniProtKB-KW"/>
</dbReference>
<protein>
    <recommendedName>
        <fullName evidence="6">Serine hydroxymethyltransferase</fullName>
        <shortName evidence="6">SHMT</shortName>
        <shortName evidence="6">Serine methylase</shortName>
        <ecNumber evidence="6">2.1.2.1</ecNumber>
    </recommendedName>
</protein>
<dbReference type="InterPro" id="IPR015424">
    <property type="entry name" value="PyrdxlP-dep_Trfase"/>
</dbReference>
<dbReference type="GO" id="GO:0005829">
    <property type="term" value="C:cytosol"/>
    <property type="evidence" value="ECO:0007669"/>
    <property type="project" value="TreeGrafter"/>
</dbReference>
<sequence>MKTLSGTDKQIAELIAQEQKRQVGTIDLIASENYPSRAVREAMGSIFGAKYSEGRPFRRYYAGMEFVDTLETLVENRVRKAFGIDETWAVNVQPYSGSPANYAVERGLLQPGDKILSMDLSHGGHLTHGSPVSLSGIDFKIAHYMVDKTTYRLNYEEIAKLARKEKPRMIITGYSAYPRVIDFEQFASIAKEVGAYLMADIAHIAGLIVGKAHPSPFPHADVVTTTTHKTLRGPRGAVIICREELRKQIFMKVFPGLQGGPHNETIAALGVALKEAMSPAFGRYARQIVKNAQALAKALQNYGFEVLSGGTDNHLLLIDVSKRGIAGKEAQELLEAAGIVLNRNAIPFDERPVFNPSGLRMGTPAVTTRGMKEKEMKQIANWIDLVLGEPARAAQVKKEVATFCRKFPLP</sequence>
<keyword evidence="4 6" id="KW-0808">Transferase</keyword>
<dbReference type="GO" id="GO:0030170">
    <property type="term" value="F:pyridoxal phosphate binding"/>
    <property type="evidence" value="ECO:0007669"/>
    <property type="project" value="UniProtKB-UniRule"/>
</dbReference>
<keyword evidence="5 6" id="KW-0663">Pyridoxal phosphate</keyword>
<evidence type="ECO:0000256" key="7">
    <source>
        <dbReference type="PIRSR" id="PIRSR000412-50"/>
    </source>
</evidence>
<evidence type="ECO:0000313" key="9">
    <source>
        <dbReference type="EMBL" id="OHA67767.1"/>
    </source>
</evidence>
<keyword evidence="6" id="KW-0963">Cytoplasm</keyword>
<dbReference type="PROSITE" id="PS00096">
    <property type="entry name" value="SHMT"/>
    <property type="match status" value="1"/>
</dbReference>
<dbReference type="UniPathway" id="UPA00288">
    <property type="reaction ID" value="UER01023"/>
</dbReference>
<evidence type="ECO:0000256" key="4">
    <source>
        <dbReference type="ARBA" id="ARBA00022679"/>
    </source>
</evidence>
<dbReference type="EMBL" id="MHTV01000004">
    <property type="protein sequence ID" value="OHA67767.1"/>
    <property type="molecule type" value="Genomic_DNA"/>
</dbReference>
<dbReference type="GO" id="GO:0019264">
    <property type="term" value="P:glycine biosynthetic process from serine"/>
    <property type="evidence" value="ECO:0007669"/>
    <property type="project" value="UniProtKB-UniRule"/>
</dbReference>
<feature type="modified residue" description="N6-(pyridoxal phosphate)lysine" evidence="6 7">
    <location>
        <position position="229"/>
    </location>
</feature>
<keyword evidence="9" id="KW-0489">Methyltransferase</keyword>
<comment type="caution">
    <text evidence="9">The sequence shown here is derived from an EMBL/GenBank/DDBJ whole genome shotgun (WGS) entry which is preliminary data.</text>
</comment>
<dbReference type="EC" id="2.1.2.1" evidence="6"/>
<keyword evidence="3 6" id="KW-0554">One-carbon metabolism</keyword>
<name>A0A1G2R4W4_9BACT</name>
<accession>A0A1G2R4W4</accession>
<comment type="subunit">
    <text evidence="6">Homodimer.</text>
</comment>
<evidence type="ECO:0000256" key="5">
    <source>
        <dbReference type="ARBA" id="ARBA00022898"/>
    </source>
</evidence>
<comment type="subcellular location">
    <subcellularLocation>
        <location evidence="6">Cytoplasm</location>
    </subcellularLocation>
</comment>
<feature type="binding site" evidence="6">
    <location>
        <position position="243"/>
    </location>
    <ligand>
        <name>(6S)-5,6,7,8-tetrahydrofolate</name>
        <dbReference type="ChEBI" id="CHEBI:57453"/>
    </ligand>
</feature>
<dbReference type="PANTHER" id="PTHR11680:SF35">
    <property type="entry name" value="SERINE HYDROXYMETHYLTRANSFERASE 1"/>
    <property type="match status" value="1"/>
</dbReference>
<evidence type="ECO:0000256" key="6">
    <source>
        <dbReference type="HAMAP-Rule" id="MF_00051"/>
    </source>
</evidence>
<dbReference type="InterPro" id="IPR015421">
    <property type="entry name" value="PyrdxlP-dep_Trfase_major"/>
</dbReference>
<evidence type="ECO:0000313" key="10">
    <source>
        <dbReference type="Proteomes" id="UP000178092"/>
    </source>
</evidence>
<dbReference type="SUPFAM" id="SSF53383">
    <property type="entry name" value="PLP-dependent transferases"/>
    <property type="match status" value="1"/>
</dbReference>
<dbReference type="InterPro" id="IPR039429">
    <property type="entry name" value="SHMT-like_dom"/>
</dbReference>
<dbReference type="GO" id="GO:0004372">
    <property type="term" value="F:glycine hydroxymethyltransferase activity"/>
    <property type="evidence" value="ECO:0007669"/>
    <property type="project" value="UniProtKB-UniRule"/>
</dbReference>
<dbReference type="HAMAP" id="MF_00051">
    <property type="entry name" value="SHMT"/>
    <property type="match status" value="1"/>
</dbReference>
<dbReference type="InterPro" id="IPR001085">
    <property type="entry name" value="Ser_HO-MeTrfase"/>
</dbReference>